<dbReference type="Proteomes" id="UP000183257">
    <property type="component" value="Unassembled WGS sequence"/>
</dbReference>
<sequence>MKFDPELEKIIANSRIVAIDLNSEYISSFHFLIATLKSNNIPQKIFKSYDWKFQKLIELLRSDDKKIVTKYYLTKELDHILKNSAFYARIYSDKKVNSEHIILAMLANKNSYAGNFLKENGMDYFKFKSECEKIRIMKSNKFLEYFGSNKRLVSIGLLPIIKKKYKIVLY</sequence>
<evidence type="ECO:0000259" key="1">
    <source>
        <dbReference type="Pfam" id="PF02861"/>
    </source>
</evidence>
<name>A0A1K1Q7Y1_9FLAO</name>
<evidence type="ECO:0000313" key="3">
    <source>
        <dbReference type="Proteomes" id="UP000183257"/>
    </source>
</evidence>
<keyword evidence="3" id="KW-1185">Reference proteome</keyword>
<evidence type="ECO:0000313" key="2">
    <source>
        <dbReference type="EMBL" id="SFW56066.1"/>
    </source>
</evidence>
<reference evidence="3" key="1">
    <citation type="submission" date="2016-11" db="EMBL/GenBank/DDBJ databases">
        <authorList>
            <person name="Varghese N."/>
            <person name="Submissions S."/>
        </authorList>
    </citation>
    <scope>NUCLEOTIDE SEQUENCE [LARGE SCALE GENOMIC DNA]</scope>
    <source>
        <strain evidence="3">DSM 24786</strain>
    </source>
</reference>
<dbReference type="InterPro" id="IPR004176">
    <property type="entry name" value="Clp_R_N"/>
</dbReference>
<dbReference type="STRING" id="76595.SAMN05660313_02444"/>
<dbReference type="OrthoDB" id="1434724at2"/>
<organism evidence="2 3">
    <name type="scientific">Cellulophaga fucicola</name>
    <dbReference type="NCBI Taxonomy" id="76595"/>
    <lineage>
        <taxon>Bacteria</taxon>
        <taxon>Pseudomonadati</taxon>
        <taxon>Bacteroidota</taxon>
        <taxon>Flavobacteriia</taxon>
        <taxon>Flavobacteriales</taxon>
        <taxon>Flavobacteriaceae</taxon>
        <taxon>Cellulophaga</taxon>
    </lineage>
</organism>
<protein>
    <submittedName>
        <fullName evidence="2">Clp amino terminal domain-containing protein, pathogenicity island component</fullName>
    </submittedName>
</protein>
<dbReference type="Pfam" id="PF02861">
    <property type="entry name" value="Clp_N"/>
    <property type="match status" value="1"/>
</dbReference>
<proteinExistence type="predicted"/>
<gene>
    <name evidence="2" type="ORF">SAMN05660313_02444</name>
</gene>
<dbReference type="EMBL" id="FPIY01000003">
    <property type="protein sequence ID" value="SFW56066.1"/>
    <property type="molecule type" value="Genomic_DNA"/>
</dbReference>
<dbReference type="AlphaFoldDB" id="A0A1K1Q7Y1"/>
<feature type="domain" description="Clp R" evidence="1">
    <location>
        <begin position="2"/>
        <end position="119"/>
    </location>
</feature>
<dbReference type="InterPro" id="IPR036628">
    <property type="entry name" value="Clp_N_dom_sf"/>
</dbReference>
<dbReference type="RefSeq" id="WP_072304077.1">
    <property type="nucleotide sequence ID" value="NZ_FPIY01000003.1"/>
</dbReference>
<accession>A0A1K1Q7Y1</accession>
<dbReference type="SUPFAM" id="SSF81923">
    <property type="entry name" value="Double Clp-N motif"/>
    <property type="match status" value="1"/>
</dbReference>
<dbReference type="Gene3D" id="1.10.1780.10">
    <property type="entry name" value="Clp, N-terminal domain"/>
    <property type="match status" value="1"/>
</dbReference>